<evidence type="ECO:0000256" key="4">
    <source>
        <dbReference type="ARBA" id="ARBA00034103"/>
    </source>
</evidence>
<reference evidence="7" key="1">
    <citation type="submission" date="2018-06" db="EMBL/GenBank/DDBJ databases">
        <title>Genome assembly of Danube salmon.</title>
        <authorList>
            <person name="Macqueen D.J."/>
            <person name="Gundappa M.K."/>
        </authorList>
    </citation>
    <scope>NUCLEOTIDE SEQUENCE [LARGE SCALE GENOMIC DNA]</scope>
</reference>
<sequence length="125" mass="14107">LLKRTSISGNWKSNNGSAMLEQVAMTDKYKQWVDICSEIFGGLEICAVKAICGKDGKDYITEVVGSSMQLIGEHQAEDRQLISDLVLTKMNQAQPRTHICPIRIHFFKTINTQPQTETRRPKEPT</sequence>
<dbReference type="InterPro" id="IPR020898">
    <property type="entry name" value="Synapsin_ATP-bd_dom"/>
</dbReference>
<reference evidence="6" key="2">
    <citation type="submission" date="2025-08" db="UniProtKB">
        <authorList>
            <consortium name="Ensembl"/>
        </authorList>
    </citation>
    <scope>IDENTIFICATION</scope>
</reference>
<dbReference type="FunFam" id="3.30.470.20:FF:000059">
    <property type="entry name" value="Synapsin-3"/>
    <property type="match status" value="1"/>
</dbReference>
<dbReference type="InterPro" id="IPR001359">
    <property type="entry name" value="Synapsin"/>
</dbReference>
<proteinExistence type="inferred from homology"/>
<dbReference type="PRINTS" id="PR01368">
    <property type="entry name" value="SYNAPSIN"/>
</dbReference>
<comment type="subcellular location">
    <subcellularLocation>
        <location evidence="4">Synapse</location>
    </subcellularLocation>
</comment>
<dbReference type="GO" id="GO:0030672">
    <property type="term" value="C:synaptic vesicle membrane"/>
    <property type="evidence" value="ECO:0007669"/>
    <property type="project" value="TreeGrafter"/>
</dbReference>
<evidence type="ECO:0000256" key="1">
    <source>
        <dbReference type="ARBA" id="ARBA00008243"/>
    </source>
</evidence>
<dbReference type="STRING" id="62062.ENSHHUP00000085990"/>
<organism evidence="6 7">
    <name type="scientific">Hucho hucho</name>
    <name type="common">huchen</name>
    <dbReference type="NCBI Taxonomy" id="62062"/>
    <lineage>
        <taxon>Eukaryota</taxon>
        <taxon>Metazoa</taxon>
        <taxon>Chordata</taxon>
        <taxon>Craniata</taxon>
        <taxon>Vertebrata</taxon>
        <taxon>Euteleostomi</taxon>
        <taxon>Actinopterygii</taxon>
        <taxon>Neopterygii</taxon>
        <taxon>Teleostei</taxon>
        <taxon>Protacanthopterygii</taxon>
        <taxon>Salmoniformes</taxon>
        <taxon>Salmonidae</taxon>
        <taxon>Salmoninae</taxon>
        <taxon>Hucho</taxon>
    </lineage>
</organism>
<evidence type="ECO:0000313" key="7">
    <source>
        <dbReference type="Proteomes" id="UP000314982"/>
    </source>
</evidence>
<dbReference type="Gene3D" id="3.30.470.20">
    <property type="entry name" value="ATP-grasp fold, B domain"/>
    <property type="match status" value="1"/>
</dbReference>
<accession>A0A4W5RIA8</accession>
<keyword evidence="3" id="KW-0770">Synapse</keyword>
<evidence type="ECO:0000313" key="6">
    <source>
        <dbReference type="Ensembl" id="ENSHHUP00000085990.1"/>
    </source>
</evidence>
<dbReference type="PANTHER" id="PTHR10841:SF20">
    <property type="entry name" value="SYNAPSIN-2"/>
    <property type="match status" value="1"/>
</dbReference>
<dbReference type="Proteomes" id="UP000314982">
    <property type="component" value="Unassembled WGS sequence"/>
</dbReference>
<evidence type="ECO:0000259" key="5">
    <source>
        <dbReference type="Pfam" id="PF02750"/>
    </source>
</evidence>
<comment type="similarity">
    <text evidence="1">Belongs to the synapsin family.</text>
</comment>
<keyword evidence="2" id="KW-0597">Phosphoprotein</keyword>
<reference evidence="6" key="3">
    <citation type="submission" date="2025-09" db="UniProtKB">
        <authorList>
            <consortium name="Ensembl"/>
        </authorList>
    </citation>
    <scope>IDENTIFICATION</scope>
</reference>
<dbReference type="GO" id="GO:0007269">
    <property type="term" value="P:neurotransmitter secretion"/>
    <property type="evidence" value="ECO:0007669"/>
    <property type="project" value="InterPro"/>
</dbReference>
<keyword evidence="7" id="KW-1185">Reference proteome</keyword>
<name>A0A4W5RIA8_9TELE</name>
<feature type="domain" description="Synapsin ATP-binding" evidence="5">
    <location>
        <begin position="3"/>
        <end position="92"/>
    </location>
</feature>
<evidence type="ECO:0000256" key="2">
    <source>
        <dbReference type="ARBA" id="ARBA00022553"/>
    </source>
</evidence>
<dbReference type="Ensembl" id="ENSHHUT00000088675.1">
    <property type="protein sequence ID" value="ENSHHUP00000085990.1"/>
    <property type="gene ID" value="ENSHHUG00000049786.1"/>
</dbReference>
<dbReference type="PANTHER" id="PTHR10841">
    <property type="entry name" value="SYNAPSIN"/>
    <property type="match status" value="1"/>
</dbReference>
<dbReference type="GeneTree" id="ENSGT00940000167517"/>
<evidence type="ECO:0000256" key="3">
    <source>
        <dbReference type="ARBA" id="ARBA00023018"/>
    </source>
</evidence>
<protein>
    <recommendedName>
        <fullName evidence="5">Synapsin ATP-binding domain-containing protein</fullName>
    </recommendedName>
</protein>
<dbReference type="SUPFAM" id="SSF56059">
    <property type="entry name" value="Glutathione synthetase ATP-binding domain-like"/>
    <property type="match status" value="1"/>
</dbReference>
<dbReference type="Pfam" id="PF02750">
    <property type="entry name" value="Synapsin_C"/>
    <property type="match status" value="1"/>
</dbReference>
<dbReference type="AlphaFoldDB" id="A0A4W5RIA8"/>